<dbReference type="PROSITE" id="PS00028">
    <property type="entry name" value="ZINC_FINGER_C2H2_1"/>
    <property type="match status" value="8"/>
</dbReference>
<dbReference type="InterPro" id="IPR036236">
    <property type="entry name" value="Znf_C2H2_sf"/>
</dbReference>
<feature type="compositionally biased region" description="Polar residues" evidence="6">
    <location>
        <begin position="159"/>
        <end position="180"/>
    </location>
</feature>
<keyword evidence="9" id="KW-1185">Reference proteome</keyword>
<feature type="region of interest" description="Disordered" evidence="6">
    <location>
        <begin position="1"/>
        <end position="40"/>
    </location>
</feature>
<feature type="compositionally biased region" description="Acidic residues" evidence="6">
    <location>
        <begin position="549"/>
        <end position="569"/>
    </location>
</feature>
<evidence type="ECO:0000256" key="2">
    <source>
        <dbReference type="ARBA" id="ARBA00022737"/>
    </source>
</evidence>
<reference evidence="8 9" key="1">
    <citation type="submission" date="2022-12" db="EMBL/GenBank/DDBJ databases">
        <title>Chromosome-level genome of Tegillarca granosa.</title>
        <authorList>
            <person name="Kim J."/>
        </authorList>
    </citation>
    <scope>NUCLEOTIDE SEQUENCE [LARGE SCALE GENOMIC DNA]</scope>
    <source>
        <strain evidence="8">Teg-2019</strain>
        <tissue evidence="8">Adductor muscle</tissue>
    </source>
</reference>
<feature type="domain" description="C2H2-type" evidence="7">
    <location>
        <begin position="322"/>
        <end position="349"/>
    </location>
</feature>
<feature type="domain" description="C2H2-type" evidence="7">
    <location>
        <begin position="259"/>
        <end position="286"/>
    </location>
</feature>
<feature type="region of interest" description="Disordered" evidence="6">
    <location>
        <begin position="159"/>
        <end position="242"/>
    </location>
</feature>
<dbReference type="PANTHER" id="PTHR19818:SF163">
    <property type="entry name" value="C2H2-TYPE DOMAIN-CONTAINING PROTEIN"/>
    <property type="match status" value="1"/>
</dbReference>
<evidence type="ECO:0000313" key="9">
    <source>
        <dbReference type="Proteomes" id="UP001217089"/>
    </source>
</evidence>
<dbReference type="Proteomes" id="UP001217089">
    <property type="component" value="Unassembled WGS sequence"/>
</dbReference>
<comment type="caution">
    <text evidence="8">The sequence shown here is derived from an EMBL/GenBank/DDBJ whole genome shotgun (WGS) entry which is preliminary data.</text>
</comment>
<feature type="domain" description="C2H2-type" evidence="7">
    <location>
        <begin position="350"/>
        <end position="377"/>
    </location>
</feature>
<feature type="compositionally biased region" description="Low complexity" evidence="6">
    <location>
        <begin position="194"/>
        <end position="211"/>
    </location>
</feature>
<gene>
    <name evidence="8" type="ORF">KUTeg_014537</name>
</gene>
<keyword evidence="2" id="KW-0677">Repeat</keyword>
<dbReference type="SMART" id="SM00355">
    <property type="entry name" value="ZnF_C2H2"/>
    <property type="match status" value="9"/>
</dbReference>
<feature type="domain" description="C2H2-type" evidence="7">
    <location>
        <begin position="434"/>
        <end position="461"/>
    </location>
</feature>
<evidence type="ECO:0000259" key="7">
    <source>
        <dbReference type="PROSITE" id="PS50157"/>
    </source>
</evidence>
<dbReference type="Gene3D" id="3.30.160.60">
    <property type="entry name" value="Classic Zinc Finger"/>
    <property type="match status" value="8"/>
</dbReference>
<dbReference type="PROSITE" id="PS51257">
    <property type="entry name" value="PROKAR_LIPOPROTEIN"/>
    <property type="match status" value="1"/>
</dbReference>
<keyword evidence="4" id="KW-0862">Zinc</keyword>
<keyword evidence="1" id="KW-0479">Metal-binding</keyword>
<evidence type="ECO:0000256" key="1">
    <source>
        <dbReference type="ARBA" id="ARBA00022723"/>
    </source>
</evidence>
<keyword evidence="3 5" id="KW-0863">Zinc-finger</keyword>
<dbReference type="InterPro" id="IPR050329">
    <property type="entry name" value="GLI_C2H2-zinc-finger"/>
</dbReference>
<evidence type="ECO:0000256" key="4">
    <source>
        <dbReference type="ARBA" id="ARBA00022833"/>
    </source>
</evidence>
<dbReference type="InterPro" id="IPR013087">
    <property type="entry name" value="Znf_C2H2_type"/>
</dbReference>
<proteinExistence type="predicted"/>
<feature type="region of interest" description="Disordered" evidence="6">
    <location>
        <begin position="548"/>
        <end position="577"/>
    </location>
</feature>
<evidence type="ECO:0000256" key="6">
    <source>
        <dbReference type="SAM" id="MobiDB-lite"/>
    </source>
</evidence>
<dbReference type="PANTHER" id="PTHR19818">
    <property type="entry name" value="ZINC FINGER PROTEIN ZIC AND GLI"/>
    <property type="match status" value="1"/>
</dbReference>
<feature type="domain" description="C2H2-type" evidence="7">
    <location>
        <begin position="288"/>
        <end position="315"/>
    </location>
</feature>
<evidence type="ECO:0000313" key="8">
    <source>
        <dbReference type="EMBL" id="KAJ8307890.1"/>
    </source>
</evidence>
<dbReference type="Pfam" id="PF00096">
    <property type="entry name" value="zf-C2H2"/>
    <property type="match status" value="7"/>
</dbReference>
<evidence type="ECO:0000256" key="5">
    <source>
        <dbReference type="PROSITE-ProRule" id="PRU00042"/>
    </source>
</evidence>
<accession>A0ABQ9EWZ8</accession>
<dbReference type="SUPFAM" id="SSF57667">
    <property type="entry name" value="beta-beta-alpha zinc fingers"/>
    <property type="match status" value="5"/>
</dbReference>
<feature type="domain" description="C2H2-type" evidence="7">
    <location>
        <begin position="378"/>
        <end position="405"/>
    </location>
</feature>
<protein>
    <recommendedName>
        <fullName evidence="7">C2H2-type domain-containing protein</fullName>
    </recommendedName>
</protein>
<sequence length="593" mass="67714">METISIKQEPVDDGYGQALTTYGCGGESREEYPGNKSSKPIGKSKLLKLLFSQDVPPSFDDDTCNSVTLSSANDKNGSSVRMKTVANQEYEKTTRNGSSIRIKTEVVDPEYEETTRSESSVKIKTEVVDPEYEGTTRVELVNMSASNGSHSKLFSLLSTAPDSNHRNQNTVGMPNYSHCNGASHVTPKSQLQDTAAKSSSLTSSNANLSESVGGQGHTGVESRDRGQVYTGGQNSVPNQGLVEPPVVHKPGENPTFWIYRCKQCFKTFRHAGTLKVHERAHSYDREEFKCNICGKVCSAAGYLAIHMRTHFPEKAKENEGIFTCTLCRDTFSERENLLIHLRMHSGEKLFKCEVCHTGFTRKTQLFIHMRIHTGEKPYRCEFCNKTFRQSNGLNLHLTTHTEDKPYRCEICNKGFGRKAHYDKHMRKHRGERPFVCTECGKGFTDKFNLTMHTKIHNKEKDHICGICNKGYNQASHLKNHMKFHTGELGYRCVYCYKTTEFKRELYTHFKGDHPDLYQDYVTKQKKKRYYEILNPRFQYDTSLNRKLEDEEDSDVDEMMESDYESEAESGGDNFQFDEDVKPVINDIHTEYER</sequence>
<feature type="domain" description="C2H2-type" evidence="7">
    <location>
        <begin position="406"/>
        <end position="433"/>
    </location>
</feature>
<dbReference type="PROSITE" id="PS50157">
    <property type="entry name" value="ZINC_FINGER_C2H2_2"/>
    <property type="match status" value="8"/>
</dbReference>
<evidence type="ECO:0000256" key="3">
    <source>
        <dbReference type="ARBA" id="ARBA00022771"/>
    </source>
</evidence>
<feature type="domain" description="C2H2-type" evidence="7">
    <location>
        <begin position="462"/>
        <end position="489"/>
    </location>
</feature>
<dbReference type="EMBL" id="JARBDR010000686">
    <property type="protein sequence ID" value="KAJ8307890.1"/>
    <property type="molecule type" value="Genomic_DNA"/>
</dbReference>
<name>A0ABQ9EWZ8_TEGGR</name>
<organism evidence="8 9">
    <name type="scientific">Tegillarca granosa</name>
    <name type="common">Malaysian cockle</name>
    <name type="synonym">Anadara granosa</name>
    <dbReference type="NCBI Taxonomy" id="220873"/>
    <lineage>
        <taxon>Eukaryota</taxon>
        <taxon>Metazoa</taxon>
        <taxon>Spiralia</taxon>
        <taxon>Lophotrochozoa</taxon>
        <taxon>Mollusca</taxon>
        <taxon>Bivalvia</taxon>
        <taxon>Autobranchia</taxon>
        <taxon>Pteriomorphia</taxon>
        <taxon>Arcoida</taxon>
        <taxon>Arcoidea</taxon>
        <taxon>Arcidae</taxon>
        <taxon>Tegillarca</taxon>
    </lineage>
</organism>